<evidence type="ECO:0000259" key="1">
    <source>
        <dbReference type="Pfam" id="PF00501"/>
    </source>
</evidence>
<dbReference type="InterPro" id="IPR010071">
    <property type="entry name" value="AA_adenyl_dom"/>
</dbReference>
<dbReference type="PANTHER" id="PTHR45527:SF1">
    <property type="entry name" value="FATTY ACID SYNTHASE"/>
    <property type="match status" value="1"/>
</dbReference>
<evidence type="ECO:0000313" key="3">
    <source>
        <dbReference type="EMBL" id="BCS86415.1"/>
    </source>
</evidence>
<evidence type="ECO:0000313" key="4">
    <source>
        <dbReference type="Proteomes" id="UP001319045"/>
    </source>
</evidence>
<dbReference type="SUPFAM" id="SSF56801">
    <property type="entry name" value="Acetyl-CoA synthetase-like"/>
    <property type="match status" value="1"/>
</dbReference>
<sequence length="491" mass="54999">MKETIYSYFMRQVEIHPDVVAVFDDNRSLTFSELNALVDTIIDGFETNDPKLIGVVMNHNVEQIAAMLAILKAGAGYVPVEPFFPTDRIKFIMDECKVDFVITNGMYAKKLEGLNLRFIEQGMAIDKKARANDKSIADGIAYVLYTSGSTGMPKGVTVENRNVCHYISAFENEFHTTVGDKMLQYSVCSFDIFVEEVFTTLCNGATLAIPSDYVKGNIKRVMDFIEEHHITEISGFPYLLLEMNKLDHVPSTLKLLISGGDVLREDYVTNLLDKFEIYNTYGPSETTVCASYCHVNKVKAESDGTYPIGKPVFGTQIEIRNDKLEKVPNGVIGEICILGGGVSRGYIGEHREKENEAYVKLEDGRMMYRSGDLGLMKTDGTIIFLHRKDTQVMILGKRVETVEIQNILCSCPDVEKGVVLAHNDKNGLAYLAAYIVPKDKLAFRMSRVRDNMAKFLPSYMIPEFFIKLDTMPLTPNGKVDIKALPTVLKLA</sequence>
<dbReference type="InterPro" id="IPR042099">
    <property type="entry name" value="ANL_N_sf"/>
</dbReference>
<organism evidence="3 4">
    <name type="scientific">Prevotella herbatica</name>
    <dbReference type="NCBI Taxonomy" id="2801997"/>
    <lineage>
        <taxon>Bacteria</taxon>
        <taxon>Pseudomonadati</taxon>
        <taxon>Bacteroidota</taxon>
        <taxon>Bacteroidia</taxon>
        <taxon>Bacteroidales</taxon>
        <taxon>Prevotellaceae</taxon>
        <taxon>Prevotella</taxon>
    </lineage>
</organism>
<dbReference type="NCBIfam" id="TIGR01733">
    <property type="entry name" value="AA-adenyl-dom"/>
    <property type="match status" value="1"/>
</dbReference>
<dbReference type="Pfam" id="PF13193">
    <property type="entry name" value="AMP-binding_C"/>
    <property type="match status" value="1"/>
</dbReference>
<dbReference type="InterPro" id="IPR025110">
    <property type="entry name" value="AMP-bd_C"/>
</dbReference>
<dbReference type="CDD" id="cd05930">
    <property type="entry name" value="A_NRPS"/>
    <property type="match status" value="1"/>
</dbReference>
<dbReference type="InterPro" id="IPR000873">
    <property type="entry name" value="AMP-dep_synth/lig_dom"/>
</dbReference>
<dbReference type="PROSITE" id="PS00455">
    <property type="entry name" value="AMP_BINDING"/>
    <property type="match status" value="1"/>
</dbReference>
<evidence type="ECO:0000259" key="2">
    <source>
        <dbReference type="Pfam" id="PF13193"/>
    </source>
</evidence>
<gene>
    <name evidence="3" type="ORF">prwr041_23080</name>
</gene>
<accession>A0ABM7P106</accession>
<dbReference type="RefSeq" id="WP_237072237.1">
    <property type="nucleotide sequence ID" value="NZ_AP024484.1"/>
</dbReference>
<dbReference type="Pfam" id="PF00501">
    <property type="entry name" value="AMP-binding"/>
    <property type="match status" value="1"/>
</dbReference>
<dbReference type="Proteomes" id="UP001319045">
    <property type="component" value="Chromosome"/>
</dbReference>
<feature type="domain" description="AMP-binding enzyme C-terminal" evidence="2">
    <location>
        <begin position="403"/>
        <end position="478"/>
    </location>
</feature>
<feature type="domain" description="AMP-dependent synthetase/ligase" evidence="1">
    <location>
        <begin position="10"/>
        <end position="346"/>
    </location>
</feature>
<reference evidence="3 4" key="1">
    <citation type="journal article" date="2022" name="Int. J. Syst. Evol. Microbiol.">
        <title>Prevotella herbatica sp. nov., a plant polysaccharide-decomposing anaerobic bacterium isolated from a methanogenic reactor.</title>
        <authorList>
            <person name="Uek A."/>
            <person name="Tonouchi A."/>
            <person name="Kaku N."/>
            <person name="Ueki K."/>
        </authorList>
    </citation>
    <scope>NUCLEOTIDE SEQUENCE [LARGE SCALE GENOMIC DNA]</scope>
    <source>
        <strain evidence="3 4">WR041</strain>
    </source>
</reference>
<name>A0ABM7P106_9BACT</name>
<dbReference type="EMBL" id="AP024484">
    <property type="protein sequence ID" value="BCS86415.1"/>
    <property type="molecule type" value="Genomic_DNA"/>
</dbReference>
<dbReference type="InterPro" id="IPR045851">
    <property type="entry name" value="AMP-bd_C_sf"/>
</dbReference>
<keyword evidence="4" id="KW-1185">Reference proteome</keyword>
<protein>
    <submittedName>
        <fullName evidence="3">Amino acid adenylation domain-containing protein</fullName>
    </submittedName>
</protein>
<dbReference type="Gene3D" id="3.40.50.12780">
    <property type="entry name" value="N-terminal domain of ligase-like"/>
    <property type="match status" value="1"/>
</dbReference>
<dbReference type="PANTHER" id="PTHR45527">
    <property type="entry name" value="NONRIBOSOMAL PEPTIDE SYNTHETASE"/>
    <property type="match status" value="1"/>
</dbReference>
<dbReference type="Gene3D" id="3.30.300.30">
    <property type="match status" value="1"/>
</dbReference>
<proteinExistence type="predicted"/>
<dbReference type="InterPro" id="IPR020845">
    <property type="entry name" value="AMP-binding_CS"/>
</dbReference>